<evidence type="ECO:0000313" key="1">
    <source>
        <dbReference type="EMBL" id="SVC86003.1"/>
    </source>
</evidence>
<reference evidence="1" key="1">
    <citation type="submission" date="2018-05" db="EMBL/GenBank/DDBJ databases">
        <authorList>
            <person name="Lanie J.A."/>
            <person name="Ng W.-L."/>
            <person name="Kazmierczak K.M."/>
            <person name="Andrzejewski T.M."/>
            <person name="Davidsen T.M."/>
            <person name="Wayne K.J."/>
            <person name="Tettelin H."/>
            <person name="Glass J.I."/>
            <person name="Rusch D."/>
            <person name="Podicherti R."/>
            <person name="Tsui H.-C.T."/>
            <person name="Winkler M.E."/>
        </authorList>
    </citation>
    <scope>NUCLEOTIDE SEQUENCE</scope>
</reference>
<organism evidence="1">
    <name type="scientific">marine metagenome</name>
    <dbReference type="NCBI Taxonomy" id="408172"/>
    <lineage>
        <taxon>unclassified sequences</taxon>
        <taxon>metagenomes</taxon>
        <taxon>ecological metagenomes</taxon>
    </lineage>
</organism>
<gene>
    <name evidence="1" type="ORF">METZ01_LOCUS338857</name>
</gene>
<sequence length="70" mass="8446">MKAILEFELPEDKENFDASTKGMDWALLVWHIDQFIRNKIKYEQDRDGVLQLVRNELNFQMEEKGLKYPE</sequence>
<protein>
    <submittedName>
        <fullName evidence="1">Uncharacterized protein</fullName>
    </submittedName>
</protein>
<accession>A0A382QKE7</accession>
<name>A0A382QKE7_9ZZZZ</name>
<dbReference type="EMBL" id="UINC01115174">
    <property type="protein sequence ID" value="SVC86003.1"/>
    <property type="molecule type" value="Genomic_DNA"/>
</dbReference>
<proteinExistence type="predicted"/>
<dbReference type="AlphaFoldDB" id="A0A382QKE7"/>